<organism evidence="1 2">
    <name type="scientific">Sphingobacterium bovistauri</name>
    <dbReference type="NCBI Taxonomy" id="2781959"/>
    <lineage>
        <taxon>Bacteria</taxon>
        <taxon>Pseudomonadati</taxon>
        <taxon>Bacteroidota</taxon>
        <taxon>Sphingobacteriia</taxon>
        <taxon>Sphingobacteriales</taxon>
        <taxon>Sphingobacteriaceae</taxon>
        <taxon>Sphingobacterium</taxon>
    </lineage>
</organism>
<accession>A0ABS7Z5Z9</accession>
<dbReference type="RefSeq" id="WP_225553501.1">
    <property type="nucleotide sequence ID" value="NZ_JADEYP010000018.1"/>
</dbReference>
<proteinExistence type="predicted"/>
<comment type="caution">
    <text evidence="1">The sequence shown here is derived from an EMBL/GenBank/DDBJ whole genome shotgun (WGS) entry which is preliminary data.</text>
</comment>
<evidence type="ECO:0000313" key="1">
    <source>
        <dbReference type="EMBL" id="MCA5005608.1"/>
    </source>
</evidence>
<dbReference type="Proteomes" id="UP001165302">
    <property type="component" value="Unassembled WGS sequence"/>
</dbReference>
<reference evidence="1" key="1">
    <citation type="submission" date="2020-10" db="EMBL/GenBank/DDBJ databases">
        <authorList>
            <person name="Lu T."/>
            <person name="Wang Q."/>
            <person name="Han X."/>
        </authorList>
    </citation>
    <scope>NUCLEOTIDE SEQUENCE</scope>
    <source>
        <strain evidence="1">WQ 366</strain>
    </source>
</reference>
<sequence length="238" mass="28178">MKTTIPTVGVFAPNTKAKTEYIKALVANKYLEQSYVDQVGVEKAFNEFFYGKTNITFKELVGITYYNKAVNYINDNQNLKSYSEIYKANYLYPAKKHQFLEHEILKECLDNFVFDNIDEWEILIKVLNNGDTEAIRRFFISKFNDKIHKFLWTSHQKENLDSIYRYTSLHLHDSILKKEINYNYHYEVARYFLTDKKYDLAEYHLLNVSKNNPNSLLKQSILKNFIGGKLAIITMKRT</sequence>
<keyword evidence="2" id="KW-1185">Reference proteome</keyword>
<protein>
    <submittedName>
        <fullName evidence="1">Uncharacterized protein</fullName>
    </submittedName>
</protein>
<name>A0ABS7Z5Z9_9SPHI</name>
<gene>
    <name evidence="1" type="ORF">IPZ78_10635</name>
</gene>
<evidence type="ECO:0000313" key="2">
    <source>
        <dbReference type="Proteomes" id="UP001165302"/>
    </source>
</evidence>
<dbReference type="EMBL" id="JADEYP010000018">
    <property type="protein sequence ID" value="MCA5005608.1"/>
    <property type="molecule type" value="Genomic_DNA"/>
</dbReference>